<comment type="caution">
    <text evidence="1">The sequence shown here is derived from an EMBL/GenBank/DDBJ whole genome shotgun (WGS) entry which is preliminary data.</text>
</comment>
<evidence type="ECO:0000313" key="2">
    <source>
        <dbReference type="Proteomes" id="UP000481153"/>
    </source>
</evidence>
<proteinExistence type="predicted"/>
<organism evidence="1 2">
    <name type="scientific">Aphanomyces euteiches</name>
    <dbReference type="NCBI Taxonomy" id="100861"/>
    <lineage>
        <taxon>Eukaryota</taxon>
        <taxon>Sar</taxon>
        <taxon>Stramenopiles</taxon>
        <taxon>Oomycota</taxon>
        <taxon>Saprolegniomycetes</taxon>
        <taxon>Saprolegniales</taxon>
        <taxon>Verrucalvaceae</taxon>
        <taxon>Aphanomyces</taxon>
    </lineage>
</organism>
<sequence>MERAIYDELRKLERLHQKNQVVTVWYVKNQVRLLDQRTALMKPTAAEASDTAKCLLQFAPLIVKLILARRHVQMAMLKWLVNLNSVFGMQTLREVSTSIVAGVLQSSHSIRRQFVMQTLIHATRFDCQILLAEMDRRDLQNRSMRVEMHRYMTAILQEWSHHDIQYNSNFSP</sequence>
<dbReference type="AlphaFoldDB" id="A0A6G0X4T6"/>
<dbReference type="VEuPathDB" id="FungiDB:AeMF1_010402"/>
<gene>
    <name evidence="1" type="ORF">Ae201684_008521</name>
</gene>
<keyword evidence="2" id="KW-1185">Reference proteome</keyword>
<name>A0A6G0X4T6_9STRA</name>
<dbReference type="OrthoDB" id="62884at2759"/>
<protein>
    <submittedName>
        <fullName evidence="1">Uncharacterized protein</fullName>
    </submittedName>
</protein>
<dbReference type="Proteomes" id="UP000481153">
    <property type="component" value="Unassembled WGS sequence"/>
</dbReference>
<accession>A0A6G0X4T6</accession>
<dbReference type="EMBL" id="VJMJ01000103">
    <property type="protein sequence ID" value="KAF0734858.1"/>
    <property type="molecule type" value="Genomic_DNA"/>
</dbReference>
<evidence type="ECO:0000313" key="1">
    <source>
        <dbReference type="EMBL" id="KAF0734858.1"/>
    </source>
</evidence>
<reference evidence="1 2" key="1">
    <citation type="submission" date="2019-07" db="EMBL/GenBank/DDBJ databases">
        <title>Genomics analysis of Aphanomyces spp. identifies a new class of oomycete effector associated with host adaptation.</title>
        <authorList>
            <person name="Gaulin E."/>
        </authorList>
    </citation>
    <scope>NUCLEOTIDE SEQUENCE [LARGE SCALE GENOMIC DNA]</scope>
    <source>
        <strain evidence="1 2">ATCC 201684</strain>
    </source>
</reference>